<evidence type="ECO:0000259" key="2">
    <source>
        <dbReference type="Pfam" id="PF01855"/>
    </source>
</evidence>
<dbReference type="SUPFAM" id="SSF52518">
    <property type="entry name" value="Thiamin diphosphate-binding fold (THDP-binding)"/>
    <property type="match status" value="1"/>
</dbReference>
<comment type="caution">
    <text evidence="3">The sequence shown here is derived from an EMBL/GenBank/DDBJ whole genome shotgun (WGS) entry which is preliminary data.</text>
</comment>
<dbReference type="Proteomes" id="UP000277633">
    <property type="component" value="Unassembled WGS sequence"/>
</dbReference>
<dbReference type="GO" id="GO:0044272">
    <property type="term" value="P:sulfur compound biosynthetic process"/>
    <property type="evidence" value="ECO:0007669"/>
    <property type="project" value="UniProtKB-ARBA"/>
</dbReference>
<dbReference type="GO" id="GO:0016491">
    <property type="term" value="F:oxidoreductase activity"/>
    <property type="evidence" value="ECO:0007669"/>
    <property type="project" value="UniProtKB-KW"/>
</dbReference>
<keyword evidence="3" id="KW-0670">Pyruvate</keyword>
<dbReference type="InterPro" id="IPR002880">
    <property type="entry name" value="Pyrv_Fd/Flavodoxin_OxRdtase_N"/>
</dbReference>
<accession>A0A497JG26</accession>
<name>A0A497JG26_9ARCH</name>
<feature type="non-terminal residue" evidence="3">
    <location>
        <position position="61"/>
    </location>
</feature>
<proteinExistence type="predicted"/>
<organism evidence="3 4">
    <name type="scientific">Candidatus Iainarchaeum sp</name>
    <dbReference type="NCBI Taxonomy" id="3101447"/>
    <lineage>
        <taxon>Archaea</taxon>
        <taxon>Candidatus Iainarchaeota</taxon>
        <taxon>Candidatus Iainarchaeia</taxon>
        <taxon>Candidatus Iainarchaeales</taxon>
        <taxon>Candidatus Iainarchaeaceae</taxon>
        <taxon>Candidatus Iainarchaeum</taxon>
    </lineage>
</organism>
<dbReference type="EMBL" id="QMWO01000033">
    <property type="protein sequence ID" value="RLG69955.1"/>
    <property type="molecule type" value="Genomic_DNA"/>
</dbReference>
<evidence type="ECO:0000313" key="3">
    <source>
        <dbReference type="EMBL" id="RLG69955.1"/>
    </source>
</evidence>
<dbReference type="Gene3D" id="3.40.50.970">
    <property type="match status" value="1"/>
</dbReference>
<keyword evidence="1" id="KW-0560">Oxidoreductase</keyword>
<reference evidence="3 4" key="1">
    <citation type="submission" date="2018-06" db="EMBL/GenBank/DDBJ databases">
        <title>Extensive metabolic versatility and redundancy in microbially diverse, dynamic hydrothermal sediments.</title>
        <authorList>
            <person name="Dombrowski N."/>
            <person name="Teske A."/>
            <person name="Baker B.J."/>
        </authorList>
    </citation>
    <scope>NUCLEOTIDE SEQUENCE [LARGE SCALE GENOMIC DNA]</scope>
    <source>
        <strain evidence="3">B9_G13</strain>
    </source>
</reference>
<feature type="domain" description="Pyruvate flavodoxin/ferredoxin oxidoreductase pyrimidine binding" evidence="2">
    <location>
        <begin position="15"/>
        <end position="61"/>
    </location>
</feature>
<gene>
    <name evidence="3" type="primary">porA</name>
    <name evidence="3" type="ORF">DRO07_01335</name>
</gene>
<evidence type="ECO:0000313" key="4">
    <source>
        <dbReference type="Proteomes" id="UP000277633"/>
    </source>
</evidence>
<evidence type="ECO:0000256" key="1">
    <source>
        <dbReference type="ARBA" id="ARBA00023002"/>
    </source>
</evidence>
<sequence length="61" mass="6697">MPEIVVEASRAMALGVKLCKPKVIPMYPITPQTHIVEALAEMINNGELQAEMIHVESEHSA</sequence>
<dbReference type="InterPro" id="IPR029061">
    <property type="entry name" value="THDP-binding"/>
</dbReference>
<protein>
    <submittedName>
        <fullName evidence="3">Pyruvate ferredoxin oxidoreductase</fullName>
    </submittedName>
</protein>
<dbReference type="Pfam" id="PF01855">
    <property type="entry name" value="POR_N"/>
    <property type="match status" value="1"/>
</dbReference>
<dbReference type="AlphaFoldDB" id="A0A497JG26"/>
<dbReference type="GO" id="GO:0006082">
    <property type="term" value="P:organic acid metabolic process"/>
    <property type="evidence" value="ECO:0007669"/>
    <property type="project" value="UniProtKB-ARBA"/>
</dbReference>